<organism evidence="9 10">
    <name type="scientific">Symbiobacterium thermophilum (strain DSM 24528 / JCM 14929 / IAM 14863 / T)</name>
    <dbReference type="NCBI Taxonomy" id="292459"/>
    <lineage>
        <taxon>Bacteria</taxon>
        <taxon>Bacillati</taxon>
        <taxon>Bacillota</taxon>
        <taxon>Clostridia</taxon>
        <taxon>Eubacteriales</taxon>
        <taxon>Symbiobacteriaceae</taxon>
        <taxon>Symbiobacterium</taxon>
    </lineage>
</organism>
<keyword evidence="5 8" id="KW-0812">Transmembrane</keyword>
<dbReference type="HOGENOM" id="CLU_013016_1_0_9"/>
<evidence type="ECO:0000256" key="3">
    <source>
        <dbReference type="ARBA" id="ARBA00022448"/>
    </source>
</evidence>
<feature type="transmembrane region" description="Helical" evidence="8">
    <location>
        <begin position="122"/>
        <end position="141"/>
    </location>
</feature>
<proteinExistence type="inferred from homology"/>
<evidence type="ECO:0000256" key="8">
    <source>
        <dbReference type="SAM" id="Phobius"/>
    </source>
</evidence>
<keyword evidence="4" id="KW-1003">Cell membrane</keyword>
<dbReference type="PANTHER" id="PTHR30472:SF1">
    <property type="entry name" value="FE(3+) DICITRATE TRANSPORT SYSTEM PERMEASE PROTEIN FECC-RELATED"/>
    <property type="match status" value="1"/>
</dbReference>
<feature type="transmembrane region" description="Helical" evidence="8">
    <location>
        <begin position="241"/>
        <end position="268"/>
    </location>
</feature>
<protein>
    <submittedName>
        <fullName evidence="9">Iron ABC transporter permease protein</fullName>
    </submittedName>
</protein>
<dbReference type="Gene3D" id="1.10.3470.10">
    <property type="entry name" value="ABC transporter involved in vitamin B12 uptake, BtuC"/>
    <property type="match status" value="1"/>
</dbReference>
<dbReference type="OrthoDB" id="9792889at2"/>
<keyword evidence="3" id="KW-0813">Transport</keyword>
<comment type="similarity">
    <text evidence="2">Belongs to the binding-protein-dependent transport system permease family. FecCD subfamily.</text>
</comment>
<feature type="transmembrane region" description="Helical" evidence="8">
    <location>
        <begin position="96"/>
        <end position="116"/>
    </location>
</feature>
<dbReference type="GO" id="GO:0033214">
    <property type="term" value="P:siderophore-iron import into cell"/>
    <property type="evidence" value="ECO:0007669"/>
    <property type="project" value="TreeGrafter"/>
</dbReference>
<feature type="transmembrane region" description="Helical" evidence="8">
    <location>
        <begin position="194"/>
        <end position="215"/>
    </location>
</feature>
<dbReference type="STRING" id="292459.STH1285"/>
<reference evidence="9 10" key="1">
    <citation type="journal article" date="2004" name="Nucleic Acids Res.">
        <title>Genome sequence of Symbiobacterium thermophilum, an uncultivable bacterium that depends on microbial commensalism.</title>
        <authorList>
            <person name="Ueda K."/>
            <person name="Yamashita A."/>
            <person name="Ishikawa J."/>
            <person name="Shimada M."/>
            <person name="Watsuji T."/>
            <person name="Morimura K."/>
            <person name="Ikeda H."/>
            <person name="Hattori M."/>
            <person name="Beppu T."/>
        </authorList>
    </citation>
    <scope>NUCLEOTIDE SEQUENCE [LARGE SCALE GENOMIC DNA]</scope>
    <source>
        <strain evidence="10">T / IAM 14863</strain>
    </source>
</reference>
<feature type="transmembrane region" description="Helical" evidence="8">
    <location>
        <begin position="153"/>
        <end position="174"/>
    </location>
</feature>
<name>Q67PX3_SYMTH</name>
<keyword evidence="7 8" id="KW-0472">Membrane</keyword>
<evidence type="ECO:0000256" key="2">
    <source>
        <dbReference type="ARBA" id="ARBA00007935"/>
    </source>
</evidence>
<dbReference type="GO" id="GO:0022857">
    <property type="term" value="F:transmembrane transporter activity"/>
    <property type="evidence" value="ECO:0007669"/>
    <property type="project" value="InterPro"/>
</dbReference>
<dbReference type="GO" id="GO:0005886">
    <property type="term" value="C:plasma membrane"/>
    <property type="evidence" value="ECO:0007669"/>
    <property type="project" value="UniProtKB-SubCell"/>
</dbReference>
<evidence type="ECO:0000256" key="6">
    <source>
        <dbReference type="ARBA" id="ARBA00022989"/>
    </source>
</evidence>
<evidence type="ECO:0000256" key="1">
    <source>
        <dbReference type="ARBA" id="ARBA00004651"/>
    </source>
</evidence>
<gene>
    <name evidence="9" type="ordered locus">STH1285</name>
</gene>
<feature type="transmembrane region" description="Helical" evidence="8">
    <location>
        <begin position="64"/>
        <end position="84"/>
    </location>
</feature>
<feature type="transmembrane region" description="Helical" evidence="8">
    <location>
        <begin position="313"/>
        <end position="330"/>
    </location>
</feature>
<dbReference type="Pfam" id="PF01032">
    <property type="entry name" value="FecCD"/>
    <property type="match status" value="1"/>
</dbReference>
<dbReference type="CDD" id="cd06550">
    <property type="entry name" value="TM_ABC_iron-siderophores_like"/>
    <property type="match status" value="1"/>
</dbReference>
<dbReference type="FunFam" id="1.10.3470.10:FF:000001">
    <property type="entry name" value="Vitamin B12 ABC transporter permease BtuC"/>
    <property type="match status" value="1"/>
</dbReference>
<feature type="transmembrane region" description="Helical" evidence="8">
    <location>
        <begin position="280"/>
        <end position="301"/>
    </location>
</feature>
<evidence type="ECO:0000256" key="5">
    <source>
        <dbReference type="ARBA" id="ARBA00022692"/>
    </source>
</evidence>
<keyword evidence="10" id="KW-1185">Reference proteome</keyword>
<dbReference type="eggNOG" id="COG0609">
    <property type="taxonomic scope" value="Bacteria"/>
</dbReference>
<dbReference type="SUPFAM" id="SSF81345">
    <property type="entry name" value="ABC transporter involved in vitamin B12 uptake, BtuC"/>
    <property type="match status" value="1"/>
</dbReference>
<evidence type="ECO:0000256" key="7">
    <source>
        <dbReference type="ARBA" id="ARBA00023136"/>
    </source>
</evidence>
<evidence type="ECO:0000256" key="4">
    <source>
        <dbReference type="ARBA" id="ARBA00022475"/>
    </source>
</evidence>
<comment type="subcellular location">
    <subcellularLocation>
        <location evidence="1">Cell membrane</location>
        <topology evidence="1">Multi-pass membrane protein</topology>
    </subcellularLocation>
</comment>
<dbReference type="InterPro" id="IPR000522">
    <property type="entry name" value="ABC_transptr_permease_BtuC"/>
</dbReference>
<dbReference type="InterPro" id="IPR037294">
    <property type="entry name" value="ABC_BtuC-like"/>
</dbReference>
<dbReference type="RefSeq" id="WP_011195416.1">
    <property type="nucleotide sequence ID" value="NC_006177.1"/>
</dbReference>
<dbReference type="EMBL" id="AP006840">
    <property type="protein sequence ID" value="BAD40270.1"/>
    <property type="molecule type" value="Genomic_DNA"/>
</dbReference>
<evidence type="ECO:0000313" key="9">
    <source>
        <dbReference type="EMBL" id="BAD40270.1"/>
    </source>
</evidence>
<keyword evidence="6 8" id="KW-1133">Transmembrane helix</keyword>
<accession>Q67PX3</accession>
<dbReference type="Proteomes" id="UP000000417">
    <property type="component" value="Chromosome"/>
</dbReference>
<dbReference type="KEGG" id="sth:STH1285"/>
<evidence type="ECO:0000313" key="10">
    <source>
        <dbReference type="Proteomes" id="UP000000417"/>
    </source>
</evidence>
<sequence length="337" mass="34789">MSSRNPAKVHRPAALLLLAGVLVLVALLSLRVGSIPVSTADAVAALTRYDPDNYSQLVVRTMRLPRTVIGLGVGAALAAAGAAMQAATRNPLAEPSLLGVNAGASFAIVAAVYFGHMTHPLQYLWFAFAGALGAAVLVYAIASAGGGASPVKLALAGVIVSALLGSWTTALLILNKETLEMVRFWLAGSLAGRSLNLLPPVAPFLAAGLLGVLLVGRQLNTLSLGEETARSLGMHTGRMRALVAVLVMLLAGSAVALAGPVGFVGLAVPHIVRAWIGADYRWILPFCLVLGPALLLGADILGRVMMRPAEVQVGVVTALVGAPFLIYLARRRQVAEP</sequence>
<dbReference type="AlphaFoldDB" id="Q67PX3"/>
<dbReference type="PANTHER" id="PTHR30472">
    <property type="entry name" value="FERRIC ENTEROBACTIN TRANSPORT SYSTEM PERMEASE PROTEIN"/>
    <property type="match status" value="1"/>
</dbReference>